<keyword evidence="2" id="KW-0285">Flavoprotein</keyword>
<evidence type="ECO:0000256" key="4">
    <source>
        <dbReference type="ARBA" id="ARBA00023002"/>
    </source>
</evidence>
<dbReference type="InterPro" id="IPR036188">
    <property type="entry name" value="FAD/NAD-bd_sf"/>
</dbReference>
<dbReference type="PANTHER" id="PTHR10961">
    <property type="entry name" value="PEROXISOMAL SARCOSINE OXIDASE"/>
    <property type="match status" value="1"/>
</dbReference>
<keyword evidence="4" id="KW-0560">Oxidoreductase</keyword>
<dbReference type="Gene3D" id="3.50.50.60">
    <property type="entry name" value="FAD/NAD(P)-binding domain"/>
    <property type="match status" value="1"/>
</dbReference>
<dbReference type="Pfam" id="PF01266">
    <property type="entry name" value="DAO"/>
    <property type="match status" value="1"/>
</dbReference>
<dbReference type="PANTHER" id="PTHR10961:SF7">
    <property type="entry name" value="FAD DEPENDENT OXIDOREDUCTASE DOMAIN-CONTAINING PROTEIN"/>
    <property type="match status" value="1"/>
</dbReference>
<dbReference type="InterPro" id="IPR006076">
    <property type="entry name" value="FAD-dep_OxRdtase"/>
</dbReference>
<evidence type="ECO:0000313" key="7">
    <source>
        <dbReference type="Proteomes" id="UP000504882"/>
    </source>
</evidence>
<gene>
    <name evidence="6" type="ORF">EXU48_22735</name>
</gene>
<keyword evidence="7" id="KW-1185">Reference proteome</keyword>
<keyword evidence="3" id="KW-0274">FAD</keyword>
<dbReference type="SUPFAM" id="SSF54373">
    <property type="entry name" value="FAD-linked reductases, C-terminal domain"/>
    <property type="match status" value="1"/>
</dbReference>
<comment type="caution">
    <text evidence="6">The sequence shown here is derived from an EMBL/GenBank/DDBJ whole genome shotgun (WGS) entry which is preliminary data.</text>
</comment>
<proteinExistence type="predicted"/>
<comment type="cofactor">
    <cofactor evidence="1">
        <name>FAD</name>
        <dbReference type="ChEBI" id="CHEBI:57692"/>
    </cofactor>
</comment>
<evidence type="ECO:0000256" key="2">
    <source>
        <dbReference type="ARBA" id="ARBA00022630"/>
    </source>
</evidence>
<dbReference type="EMBL" id="SMNA01000016">
    <property type="protein sequence ID" value="TDE88546.1"/>
    <property type="molecule type" value="Genomic_DNA"/>
</dbReference>
<evidence type="ECO:0000256" key="3">
    <source>
        <dbReference type="ARBA" id="ARBA00022827"/>
    </source>
</evidence>
<dbReference type="Proteomes" id="UP000504882">
    <property type="component" value="Unassembled WGS sequence"/>
</dbReference>
<organism evidence="6 7">
    <name type="scientific">Occultella glacieicola</name>
    <dbReference type="NCBI Taxonomy" id="2518684"/>
    <lineage>
        <taxon>Bacteria</taxon>
        <taxon>Bacillati</taxon>
        <taxon>Actinomycetota</taxon>
        <taxon>Actinomycetes</taxon>
        <taxon>Micrococcales</taxon>
        <taxon>Ruaniaceae</taxon>
        <taxon>Occultella</taxon>
    </lineage>
</organism>
<dbReference type="InterPro" id="IPR045170">
    <property type="entry name" value="MTOX"/>
</dbReference>
<evidence type="ECO:0000256" key="1">
    <source>
        <dbReference type="ARBA" id="ARBA00001974"/>
    </source>
</evidence>
<accession>A0ABY2E0G3</accession>
<dbReference type="SUPFAM" id="SSF51905">
    <property type="entry name" value="FAD/NAD(P)-binding domain"/>
    <property type="match status" value="1"/>
</dbReference>
<name>A0ABY2E0G3_9MICO</name>
<dbReference type="Gene3D" id="3.30.9.10">
    <property type="entry name" value="D-Amino Acid Oxidase, subunit A, domain 2"/>
    <property type="match status" value="1"/>
</dbReference>
<reference evidence="6 7" key="1">
    <citation type="submission" date="2019-03" db="EMBL/GenBank/DDBJ databases">
        <title>Genomic features of bacteria from cold environments.</title>
        <authorList>
            <person name="Shen L."/>
        </authorList>
    </citation>
    <scope>NUCLEOTIDE SEQUENCE [LARGE SCALE GENOMIC DNA]</scope>
    <source>
        <strain evidence="7">T3246-1</strain>
    </source>
</reference>
<sequence>MTYEADVAVIGVGAVGSMTAWRLTERGLSVHAFEQFGVPNHRGASAGQTRRIAPFSLAAPELTPTLTYSRTLWRDLERTSGHQLYVRTGGIILGPADTPDLVRLIRTAEEEGIRHDLLEPDALRARFPQHLVRDCDLGVWDELTGYLRPELGILAAADAARRGGAVIREYTPVTAVHPEDRGVIVETGDERLRFRWAVIAPGAWAEHLLPYRRPTIIPRLNPQAWYAPRDISRYRAPAFAVFERVGDVKCYGFPTIDGATVKIGISTDPHPPIADMKGRYPEVTAERLADFSAVIARFFPGLHPTPVAVAAQPEGYSVDGHPFVGRLPDSPQVIAACGFSGAGYKSSPVTGEWIADLVAHGQSPWQLSRFDPKRSLTTGGAP</sequence>
<protein>
    <submittedName>
        <fullName evidence="6">FAD-dependent oxidoreductase</fullName>
    </submittedName>
</protein>
<evidence type="ECO:0000313" key="6">
    <source>
        <dbReference type="EMBL" id="TDE88546.1"/>
    </source>
</evidence>
<feature type="domain" description="FAD dependent oxidoreductase" evidence="5">
    <location>
        <begin position="6"/>
        <end position="357"/>
    </location>
</feature>
<evidence type="ECO:0000259" key="5">
    <source>
        <dbReference type="Pfam" id="PF01266"/>
    </source>
</evidence>
<dbReference type="RefSeq" id="WP_133109986.1">
    <property type="nucleotide sequence ID" value="NZ_SMNA01000016.1"/>
</dbReference>